<keyword evidence="4" id="KW-1185">Reference proteome</keyword>
<feature type="domain" description="Tetratrico peptide repeat group 5" evidence="2">
    <location>
        <begin position="38"/>
        <end position="106"/>
    </location>
</feature>
<dbReference type="Proteomes" id="UP001157069">
    <property type="component" value="Unassembled WGS sequence"/>
</dbReference>
<evidence type="ECO:0000259" key="2">
    <source>
        <dbReference type="Pfam" id="PF12688"/>
    </source>
</evidence>
<evidence type="ECO:0000313" key="4">
    <source>
        <dbReference type="Proteomes" id="UP001157069"/>
    </source>
</evidence>
<sequence>MQWRERMAAVWADADRLEGAELVRRIDAIAAEHPDDPLALFERGGARDSTGDEAGAEEFYRRALAAGLPDDERAQCVIQLASTVRNLGRPEESLELLRAEFEGRPDSPTGMRLSPSRPSRSSTSSARSRRWRRSCTRSPRTCRATTARCPPTPTRCSSAEPRAAGTPPRRQCRKCRRARACRPWVPRIRAQPVA</sequence>
<name>A0ABQ6JPQ5_9MICO</name>
<dbReference type="InterPro" id="IPR041656">
    <property type="entry name" value="TPR_5"/>
</dbReference>
<evidence type="ECO:0000313" key="3">
    <source>
        <dbReference type="EMBL" id="GMA89551.1"/>
    </source>
</evidence>
<feature type="compositionally biased region" description="Low complexity" evidence="1">
    <location>
        <begin position="136"/>
        <end position="157"/>
    </location>
</feature>
<dbReference type="EMBL" id="BSVA01000001">
    <property type="protein sequence ID" value="GMA89551.1"/>
    <property type="molecule type" value="Genomic_DNA"/>
</dbReference>
<comment type="caution">
    <text evidence="3">The sequence shown here is derived from an EMBL/GenBank/DDBJ whole genome shotgun (WGS) entry which is preliminary data.</text>
</comment>
<evidence type="ECO:0000256" key="1">
    <source>
        <dbReference type="SAM" id="MobiDB-lite"/>
    </source>
</evidence>
<feature type="compositionally biased region" description="Low complexity" evidence="1">
    <location>
        <begin position="114"/>
        <end position="126"/>
    </location>
</feature>
<proteinExistence type="predicted"/>
<dbReference type="Pfam" id="PF12688">
    <property type="entry name" value="TPR_5"/>
    <property type="match status" value="1"/>
</dbReference>
<protein>
    <recommendedName>
        <fullName evidence="2">Tetratrico peptide repeat group 5 domain-containing protein</fullName>
    </recommendedName>
</protein>
<dbReference type="SUPFAM" id="SSF48452">
    <property type="entry name" value="TPR-like"/>
    <property type="match status" value="1"/>
</dbReference>
<organism evidence="3 4">
    <name type="scientific">Homoserinibacter gongjuensis</name>
    <dbReference type="NCBI Taxonomy" id="1162968"/>
    <lineage>
        <taxon>Bacteria</taxon>
        <taxon>Bacillati</taxon>
        <taxon>Actinomycetota</taxon>
        <taxon>Actinomycetes</taxon>
        <taxon>Micrococcales</taxon>
        <taxon>Microbacteriaceae</taxon>
        <taxon>Homoserinibacter</taxon>
    </lineage>
</organism>
<dbReference type="Gene3D" id="1.25.40.10">
    <property type="entry name" value="Tetratricopeptide repeat domain"/>
    <property type="match status" value="1"/>
</dbReference>
<gene>
    <name evidence="3" type="ORF">GCM10025869_00800</name>
</gene>
<feature type="region of interest" description="Disordered" evidence="1">
    <location>
        <begin position="99"/>
        <end position="170"/>
    </location>
</feature>
<reference evidence="4" key="1">
    <citation type="journal article" date="2019" name="Int. J. Syst. Evol. Microbiol.">
        <title>The Global Catalogue of Microorganisms (GCM) 10K type strain sequencing project: providing services to taxonomists for standard genome sequencing and annotation.</title>
        <authorList>
            <consortium name="The Broad Institute Genomics Platform"/>
            <consortium name="The Broad Institute Genome Sequencing Center for Infectious Disease"/>
            <person name="Wu L."/>
            <person name="Ma J."/>
        </authorList>
    </citation>
    <scope>NUCLEOTIDE SEQUENCE [LARGE SCALE GENOMIC DNA]</scope>
    <source>
        <strain evidence="4">NBRC 108755</strain>
    </source>
</reference>
<dbReference type="InterPro" id="IPR011990">
    <property type="entry name" value="TPR-like_helical_dom_sf"/>
</dbReference>
<accession>A0ABQ6JPQ5</accession>